<sequence>MTEDVPLPRWDRTPPYPIQPCCARGCLDRVPKGQRAALMQATLRLYCTSGRQGITGHASTESGEWVCPYPLPVSPESVLHPLWRDMCHTARHAVLRHIRQAAQVQQDHEVPPIPPCVQESVSVSVTERQGNDSIRGGGREREDRVHSPTLSQTLTSVLFYEKDGEREVEESGIHVRPPSPPLRHASRPAYQPQIQEQAVTTEPPQPRPASSPAAPSRPPPPPPPPRPRPLDGSPSELDPPAPSTPVPACVPPPLTSDGCCGRGCLRQYMQFQATFNLTRLDSVGDLSPAHAATASLPQFRSSLPFFHALHALGDLKRCSLPNRLAFLHRWLGSTPPSMAESVSRSHPLRAPCDACMAHVMGCSTYIMGLVRRNFKTITEGSRDTAPPLSPRAKRSRHRLPSVSPESRVRQPLLPSGSECVDTGAVSRGDSGVDAGGVESVGVPIECVQSERVCGDTPMADGSETHKADMVTQGSESESEGESEYSSDAGCDACTLGEGAFAEAFHIGPLSDQRSDDDTHMRCETSPLYTQGYQSDVTMGESAASLGVETRHHETCRGQEKATRSDSEAQDIQETEAHLSTHVPTVSVGRVGVTLGGAVPHMCPRDPFTLLDGYTHPDYPTQEHARDAVVASLSATLAKATEYYKKKLMTRGGELKRAFVLVWLLDQDGRILLPQSHVCRLLRCTPESMSKLYSSTPAERLGKSVTREVAALVSAGGISSTDRDGVLDGYTHPDYPTQGEARKAVLTALQATLDDARQCFARGEPRRGGAMKRAFISQWLLDADGRPVFALELMSRLLRCDVRTIAKLYSPARDNETSDTTEAPNVDLRVFHMKCCPKECLRNTSHHTRQKVCDMVRQKRESEVPIGVPECLPVVRLMSTEYSMCCWRSIMILTGTTGPQSKKARDIVIDERRQHRSQRVGKRPRRKGMWT</sequence>
<feature type="compositionally biased region" description="Pro residues" evidence="1">
    <location>
        <begin position="237"/>
        <end position="252"/>
    </location>
</feature>
<feature type="compositionally biased region" description="Basic and acidic residues" evidence="1">
    <location>
        <begin position="902"/>
        <end position="912"/>
    </location>
</feature>
<feature type="region of interest" description="Disordered" evidence="1">
    <location>
        <begin position="553"/>
        <end position="582"/>
    </location>
</feature>
<protein>
    <submittedName>
        <fullName evidence="2">Uncharacterized protein</fullName>
    </submittedName>
</protein>
<feature type="compositionally biased region" description="Polar residues" evidence="1">
    <location>
        <begin position="119"/>
        <end position="132"/>
    </location>
</feature>
<reference evidence="2 3" key="1">
    <citation type="journal article" date="2018" name="PLoS ONE">
        <title>The draft genome of Kipferlia bialata reveals reductive genome evolution in fornicate parasites.</title>
        <authorList>
            <person name="Tanifuji G."/>
            <person name="Takabayashi S."/>
            <person name="Kume K."/>
            <person name="Takagi M."/>
            <person name="Nakayama T."/>
            <person name="Kamikawa R."/>
            <person name="Inagaki Y."/>
            <person name="Hashimoto T."/>
        </authorList>
    </citation>
    <scope>NUCLEOTIDE SEQUENCE [LARGE SCALE GENOMIC DNA]</scope>
    <source>
        <strain evidence="2">NY0173</strain>
    </source>
</reference>
<feature type="region of interest" description="Disordered" evidence="1">
    <location>
        <begin position="165"/>
        <end position="252"/>
    </location>
</feature>
<feature type="compositionally biased region" description="Basic and acidic residues" evidence="1">
    <location>
        <begin position="553"/>
        <end position="566"/>
    </location>
</feature>
<feature type="region of interest" description="Disordered" evidence="1">
    <location>
        <begin position="378"/>
        <end position="437"/>
    </location>
</feature>
<dbReference type="Proteomes" id="UP000265618">
    <property type="component" value="Unassembled WGS sequence"/>
</dbReference>
<feature type="region of interest" description="Disordered" evidence="1">
    <location>
        <begin position="110"/>
        <end position="150"/>
    </location>
</feature>
<evidence type="ECO:0000256" key="1">
    <source>
        <dbReference type="SAM" id="MobiDB-lite"/>
    </source>
</evidence>
<dbReference type="EMBL" id="BDIP01000288">
    <property type="protein sequence ID" value="GIQ81016.1"/>
    <property type="molecule type" value="Genomic_DNA"/>
</dbReference>
<dbReference type="AlphaFoldDB" id="A0A9K3CPL3"/>
<feature type="compositionally biased region" description="Basic residues" evidence="1">
    <location>
        <begin position="913"/>
        <end position="930"/>
    </location>
</feature>
<organism evidence="2 3">
    <name type="scientific">Kipferlia bialata</name>
    <dbReference type="NCBI Taxonomy" id="797122"/>
    <lineage>
        <taxon>Eukaryota</taxon>
        <taxon>Metamonada</taxon>
        <taxon>Carpediemonas-like organisms</taxon>
        <taxon>Kipferlia</taxon>
    </lineage>
</organism>
<proteinExistence type="predicted"/>
<keyword evidence="3" id="KW-1185">Reference proteome</keyword>
<evidence type="ECO:0000313" key="3">
    <source>
        <dbReference type="Proteomes" id="UP000265618"/>
    </source>
</evidence>
<feature type="compositionally biased region" description="Polar residues" evidence="1">
    <location>
        <begin position="192"/>
        <end position="202"/>
    </location>
</feature>
<evidence type="ECO:0000313" key="2">
    <source>
        <dbReference type="EMBL" id="GIQ81016.1"/>
    </source>
</evidence>
<feature type="compositionally biased region" description="Basic and acidic residues" evidence="1">
    <location>
        <begin position="137"/>
        <end position="146"/>
    </location>
</feature>
<feature type="region of interest" description="Disordered" evidence="1">
    <location>
        <begin position="896"/>
        <end position="930"/>
    </location>
</feature>
<feature type="compositionally biased region" description="Pro residues" evidence="1">
    <location>
        <begin position="203"/>
        <end position="227"/>
    </location>
</feature>
<comment type="caution">
    <text evidence="2">The sequence shown here is derived from an EMBL/GenBank/DDBJ whole genome shotgun (WGS) entry which is preliminary data.</text>
</comment>
<feature type="region of interest" description="Disordered" evidence="1">
    <location>
        <begin position="454"/>
        <end position="488"/>
    </location>
</feature>
<accession>A0A9K3CPL3</accession>
<gene>
    <name evidence="2" type="ORF">KIPB_001908</name>
</gene>
<name>A0A9K3CPL3_9EUKA</name>